<comment type="caution">
    <text evidence="1">The sequence shown here is derived from an EMBL/GenBank/DDBJ whole genome shotgun (WGS) entry which is preliminary data.</text>
</comment>
<dbReference type="OrthoDB" id="2671741at2759"/>
<dbReference type="AlphaFoldDB" id="A0A9P6ZMC0"/>
<organism evidence="1 2">
    <name type="scientific">Suillus placidus</name>
    <dbReference type="NCBI Taxonomy" id="48579"/>
    <lineage>
        <taxon>Eukaryota</taxon>
        <taxon>Fungi</taxon>
        <taxon>Dikarya</taxon>
        <taxon>Basidiomycota</taxon>
        <taxon>Agaricomycotina</taxon>
        <taxon>Agaricomycetes</taxon>
        <taxon>Agaricomycetidae</taxon>
        <taxon>Boletales</taxon>
        <taxon>Suillineae</taxon>
        <taxon>Suillaceae</taxon>
        <taxon>Suillus</taxon>
    </lineage>
</organism>
<accession>A0A9P6ZMC0</accession>
<dbReference type="EMBL" id="JABBWD010000054">
    <property type="protein sequence ID" value="KAG1772188.1"/>
    <property type="molecule type" value="Genomic_DNA"/>
</dbReference>
<sequence length="80" mass="8970">MSSPSAVAVRDALSTAVHKYQANSSPWKAKFKNRHLECSQRKAELIDTILELTLQHRLRMLTLMTIAVPLMFLSSAKPSC</sequence>
<protein>
    <submittedName>
        <fullName evidence="1">Uncharacterized protein</fullName>
    </submittedName>
</protein>
<evidence type="ECO:0000313" key="2">
    <source>
        <dbReference type="Proteomes" id="UP000714275"/>
    </source>
</evidence>
<gene>
    <name evidence="1" type="ORF">EV702DRAFT_1281454</name>
</gene>
<name>A0A9P6ZMC0_9AGAM</name>
<reference evidence="1" key="1">
    <citation type="journal article" date="2020" name="New Phytol.">
        <title>Comparative genomics reveals dynamic genome evolution in host specialist ectomycorrhizal fungi.</title>
        <authorList>
            <person name="Lofgren L.A."/>
            <person name="Nguyen N.H."/>
            <person name="Vilgalys R."/>
            <person name="Ruytinx J."/>
            <person name="Liao H.L."/>
            <person name="Branco S."/>
            <person name="Kuo A."/>
            <person name="LaButti K."/>
            <person name="Lipzen A."/>
            <person name="Andreopoulos W."/>
            <person name="Pangilinan J."/>
            <person name="Riley R."/>
            <person name="Hundley H."/>
            <person name="Na H."/>
            <person name="Barry K."/>
            <person name="Grigoriev I.V."/>
            <person name="Stajich J.E."/>
            <person name="Kennedy P.G."/>
        </authorList>
    </citation>
    <scope>NUCLEOTIDE SEQUENCE</scope>
    <source>
        <strain evidence="1">DOB743</strain>
    </source>
</reference>
<dbReference type="Proteomes" id="UP000714275">
    <property type="component" value="Unassembled WGS sequence"/>
</dbReference>
<evidence type="ECO:0000313" key="1">
    <source>
        <dbReference type="EMBL" id="KAG1772188.1"/>
    </source>
</evidence>
<proteinExistence type="predicted"/>
<keyword evidence="2" id="KW-1185">Reference proteome</keyword>